<reference evidence="2 3" key="1">
    <citation type="journal article" date="2016" name="Nat. Commun.">
        <title>Thousands of microbial genomes shed light on interconnected biogeochemical processes in an aquifer system.</title>
        <authorList>
            <person name="Anantharaman K."/>
            <person name="Brown C.T."/>
            <person name="Hug L.A."/>
            <person name="Sharon I."/>
            <person name="Castelle C.J."/>
            <person name="Probst A.J."/>
            <person name="Thomas B.C."/>
            <person name="Singh A."/>
            <person name="Wilkins M.J."/>
            <person name="Karaoz U."/>
            <person name="Brodie E.L."/>
            <person name="Williams K.H."/>
            <person name="Hubbard S.S."/>
            <person name="Banfield J.F."/>
        </authorList>
    </citation>
    <scope>NUCLEOTIDE SEQUENCE [LARGE SCALE GENOMIC DNA]</scope>
</reference>
<dbReference type="Pfam" id="PF03682">
    <property type="entry name" value="UPF0158"/>
    <property type="match status" value="1"/>
</dbReference>
<dbReference type="EMBL" id="MHRX01000050">
    <property type="protein sequence ID" value="OHA32256.1"/>
    <property type="molecule type" value="Genomic_DNA"/>
</dbReference>
<proteinExistence type="predicted"/>
<dbReference type="PANTHER" id="PTHR41878">
    <property type="entry name" value="LEXA REPRESSOR-RELATED"/>
    <property type="match status" value="1"/>
</dbReference>
<dbReference type="STRING" id="1802319.A2928_01220"/>
<dbReference type="InterPro" id="IPR012912">
    <property type="entry name" value="Plasmid_pRiA4b_Orf3-like"/>
</dbReference>
<dbReference type="Proteomes" id="UP000176221">
    <property type="component" value="Unassembled WGS sequence"/>
</dbReference>
<protein>
    <recommendedName>
        <fullName evidence="1">Plasmid pRiA4b Orf3-like domain-containing protein</fullName>
    </recommendedName>
</protein>
<dbReference type="PANTHER" id="PTHR41878:SF1">
    <property type="entry name" value="TNPR PROTEIN"/>
    <property type="match status" value="1"/>
</dbReference>
<sequence>MDEYFLPNGSKIDFDSLIDALKDRTGKCRYFLDLQKGEVGCIEKEKNDLQPKSAVLRETARYVEIAPVAENVQIQWMREYLDEFLQKGDKRERLLYASTQKILSDKKPHTFERILSLVEKDKRGSIHGWVQWQEDQQWDEVVNWLEMLPVAVESKFKGCGECELCKLMEMGEHTIGDFFEASVKQNRKVMETKKQISASRNIPPRQIFQLKITLDESSPKIWRRIAVPSNYTFFQLHIAIQNAFGWGDSHLHAFVFKNKNSSQMVTIQFPDSENEPFFTDTVLDERVENISDYFDDSSKRCKYTYDFGDNWDHTILFEREIKKERGKKYPLCADGANACPPDDCGGAWGYKDLQEKIKNSGHAEHKEMIEWLGLRKAQEFDPYRFDPKKIVFENTHASLKEYERQFGVKPLAVNKRRDKK</sequence>
<feature type="domain" description="Plasmid pRiA4b Orf3-like" evidence="1">
    <location>
        <begin position="206"/>
        <end position="388"/>
    </location>
</feature>
<accession>A0A1G2N7X7</accession>
<dbReference type="AlphaFoldDB" id="A0A1G2N7X7"/>
<evidence type="ECO:0000313" key="2">
    <source>
        <dbReference type="EMBL" id="OHA32256.1"/>
    </source>
</evidence>
<name>A0A1G2N7X7_9BACT</name>
<evidence type="ECO:0000313" key="3">
    <source>
        <dbReference type="Proteomes" id="UP000176221"/>
    </source>
</evidence>
<organism evidence="2 3">
    <name type="scientific">Candidatus Taylorbacteria bacterium RIFCSPLOWO2_01_FULL_45_15b</name>
    <dbReference type="NCBI Taxonomy" id="1802319"/>
    <lineage>
        <taxon>Bacteria</taxon>
        <taxon>Candidatus Tayloriibacteriota</taxon>
    </lineage>
</organism>
<evidence type="ECO:0000259" key="1">
    <source>
        <dbReference type="Pfam" id="PF07929"/>
    </source>
</evidence>
<comment type="caution">
    <text evidence="2">The sequence shown here is derived from an EMBL/GenBank/DDBJ whole genome shotgun (WGS) entry which is preliminary data.</text>
</comment>
<dbReference type="Gene3D" id="3.10.290.30">
    <property type="entry name" value="MM3350-like"/>
    <property type="match status" value="1"/>
</dbReference>
<gene>
    <name evidence="2" type="ORF">A2928_01220</name>
</gene>
<dbReference type="InterPro" id="IPR005361">
    <property type="entry name" value="UPF0158"/>
</dbReference>
<dbReference type="SUPFAM" id="SSF159941">
    <property type="entry name" value="MM3350-like"/>
    <property type="match status" value="1"/>
</dbReference>
<dbReference type="InterPro" id="IPR024047">
    <property type="entry name" value="MM3350-like_sf"/>
</dbReference>
<dbReference type="Pfam" id="PF07929">
    <property type="entry name" value="PRiA4_ORF3"/>
    <property type="match status" value="1"/>
</dbReference>